<dbReference type="PANTHER" id="PTHR11741:SF0">
    <property type="entry name" value="ELONGATION FACTOR TS, MITOCHONDRIAL"/>
    <property type="match status" value="1"/>
</dbReference>
<evidence type="ECO:0000256" key="8">
    <source>
        <dbReference type="RuleBase" id="RU000643"/>
    </source>
</evidence>
<proteinExistence type="inferred from homology"/>
<dbReference type="Gene3D" id="1.10.8.10">
    <property type="entry name" value="DNA helicase RuvA subunit, C-terminal domain"/>
    <property type="match status" value="1"/>
</dbReference>
<accession>A0A3E3EDK8</accession>
<dbReference type="EMBL" id="QUSL01000009">
    <property type="protein sequence ID" value="RGD85982.1"/>
    <property type="molecule type" value="Genomic_DNA"/>
</dbReference>
<reference evidence="10" key="2">
    <citation type="submission" date="2023-01" db="EMBL/GenBank/DDBJ databases">
        <title>Human gut microbiome strain richness.</title>
        <authorList>
            <person name="Chen-Liaw A."/>
        </authorList>
    </citation>
    <scope>NUCLEOTIDE SEQUENCE</scope>
    <source>
        <strain evidence="10">1001217st2_G6_1001217B_191108</strain>
    </source>
</reference>
<dbReference type="HAMAP" id="MF_00050">
    <property type="entry name" value="EF_Ts"/>
    <property type="match status" value="1"/>
</dbReference>
<dbReference type="GeneID" id="64195876"/>
<dbReference type="Proteomes" id="UP000261032">
    <property type="component" value="Unassembled WGS sequence"/>
</dbReference>
<dbReference type="GO" id="GO:0003746">
    <property type="term" value="F:translation elongation factor activity"/>
    <property type="evidence" value="ECO:0007669"/>
    <property type="project" value="UniProtKB-UniRule"/>
</dbReference>
<evidence type="ECO:0000313" key="11">
    <source>
        <dbReference type="EMBL" id="RGD85982.1"/>
    </source>
</evidence>
<dbReference type="RefSeq" id="WP_003538232.1">
    <property type="nucleotide sequence ID" value="NZ_AP031443.1"/>
</dbReference>
<dbReference type="InterPro" id="IPR014039">
    <property type="entry name" value="Transl_elong_EFTs/EF1B_dimer"/>
</dbReference>
<sequence>MAITASLVKELREKTGAGMMDCKKALEACDGDIEKSFDWLREKGIAKAAKKADRIAAEGLTAFVLDGDTAAIVEVNSETDFVAKNAEFQGLVKNIAEVVAANKPVDLEAALNTEVDGKKLETVIAEASGKIGEKLSFRRFEVLTKTADEVFGAYSHMGGKMTAIVKVANSTEDKARDVAMHVAASDPKYIDRTAIPAEVLDHELSVLKAQAMEENAAAAKPKPENIIEKMVEGRLNKNLKEMCLVDQEFIKNPDETVAKFLGEGKVINMVRFQVGEGIEKKEENFAEEVAAQMNAK</sequence>
<dbReference type="AlphaFoldDB" id="A0A3E3EDK8"/>
<dbReference type="InterPro" id="IPR009060">
    <property type="entry name" value="UBA-like_sf"/>
</dbReference>
<dbReference type="EMBL" id="JAQLKE010000011">
    <property type="protein sequence ID" value="MDB7083844.1"/>
    <property type="molecule type" value="Genomic_DNA"/>
</dbReference>
<evidence type="ECO:0000313" key="10">
    <source>
        <dbReference type="EMBL" id="MDB7083844.1"/>
    </source>
</evidence>
<evidence type="ECO:0000313" key="12">
    <source>
        <dbReference type="Proteomes" id="UP000261032"/>
    </source>
</evidence>
<evidence type="ECO:0000259" key="9">
    <source>
        <dbReference type="Pfam" id="PF00889"/>
    </source>
</evidence>
<dbReference type="InterPro" id="IPR036402">
    <property type="entry name" value="EF-Ts_dimer_sf"/>
</dbReference>
<gene>
    <name evidence="6 10" type="primary">tsf</name>
    <name evidence="11" type="ORF">DXB93_07405</name>
    <name evidence="10" type="ORF">PM738_08525</name>
</gene>
<dbReference type="FunFam" id="1.10.8.10:FF:000001">
    <property type="entry name" value="Elongation factor Ts"/>
    <property type="match status" value="1"/>
</dbReference>
<dbReference type="PANTHER" id="PTHR11741">
    <property type="entry name" value="ELONGATION FACTOR TS"/>
    <property type="match status" value="1"/>
</dbReference>
<keyword evidence="3 6" id="KW-0251">Elongation factor</keyword>
<evidence type="ECO:0000256" key="7">
    <source>
        <dbReference type="RuleBase" id="RU000642"/>
    </source>
</evidence>
<keyword evidence="6" id="KW-0963">Cytoplasm</keyword>
<reference evidence="11 12" key="1">
    <citation type="submission" date="2018-08" db="EMBL/GenBank/DDBJ databases">
        <title>A genome reference for cultivated species of the human gut microbiota.</title>
        <authorList>
            <person name="Zou Y."/>
            <person name="Xue W."/>
            <person name="Luo G."/>
        </authorList>
    </citation>
    <scope>NUCLEOTIDE SEQUENCE [LARGE SCALE GENOMIC DNA]</scope>
    <source>
        <strain evidence="11 12">OM06-4</strain>
    </source>
</reference>
<dbReference type="InterPro" id="IPR018101">
    <property type="entry name" value="Transl_elong_Ts_CS"/>
</dbReference>
<comment type="function">
    <text evidence="5 6 7">Associates with the EF-Tu.GDP complex and induces the exchange of GDP to GTP. It remains bound to the aminoacyl-tRNA.EF-Tu.GTP complex up to the GTP hydrolysis stage on the ribosome.</text>
</comment>
<evidence type="ECO:0000256" key="3">
    <source>
        <dbReference type="ARBA" id="ARBA00022768"/>
    </source>
</evidence>
<evidence type="ECO:0000256" key="2">
    <source>
        <dbReference type="ARBA" id="ARBA00016956"/>
    </source>
</evidence>
<dbReference type="Proteomes" id="UP001211987">
    <property type="component" value="Unassembled WGS sequence"/>
</dbReference>
<evidence type="ECO:0000256" key="5">
    <source>
        <dbReference type="ARBA" id="ARBA00025453"/>
    </source>
</evidence>
<dbReference type="Gene3D" id="1.10.286.20">
    <property type="match status" value="1"/>
</dbReference>
<dbReference type="Gene3D" id="3.30.479.20">
    <property type="entry name" value="Elongation factor Ts, dimerisation domain"/>
    <property type="match status" value="2"/>
</dbReference>
<dbReference type="NCBIfam" id="TIGR00116">
    <property type="entry name" value="tsf"/>
    <property type="match status" value="1"/>
</dbReference>
<protein>
    <recommendedName>
        <fullName evidence="2 6">Elongation factor Ts</fullName>
        <shortName evidence="6">EF-Ts</shortName>
    </recommendedName>
</protein>
<evidence type="ECO:0000256" key="1">
    <source>
        <dbReference type="ARBA" id="ARBA00005532"/>
    </source>
</evidence>
<dbReference type="SUPFAM" id="SSF54713">
    <property type="entry name" value="Elongation factor Ts (EF-Ts), dimerisation domain"/>
    <property type="match status" value="2"/>
</dbReference>
<dbReference type="CDD" id="cd14275">
    <property type="entry name" value="UBA_EF-Ts"/>
    <property type="match status" value="1"/>
</dbReference>
<feature type="region of interest" description="Involved in Mg(2+) ion dislocation from EF-Tu" evidence="6">
    <location>
        <begin position="79"/>
        <end position="82"/>
    </location>
</feature>
<dbReference type="InterPro" id="IPR001816">
    <property type="entry name" value="Transl_elong_EFTs/EF1B"/>
</dbReference>
<comment type="subcellular location">
    <subcellularLocation>
        <location evidence="6 8">Cytoplasm</location>
    </subcellularLocation>
</comment>
<comment type="similarity">
    <text evidence="1 6 7">Belongs to the EF-Ts family.</text>
</comment>
<organism evidence="11 12">
    <name type="scientific">Thomasclavelia ramosa</name>
    <dbReference type="NCBI Taxonomy" id="1547"/>
    <lineage>
        <taxon>Bacteria</taxon>
        <taxon>Bacillati</taxon>
        <taxon>Bacillota</taxon>
        <taxon>Erysipelotrichia</taxon>
        <taxon>Erysipelotrichales</taxon>
        <taxon>Coprobacillaceae</taxon>
        <taxon>Thomasclavelia</taxon>
    </lineage>
</organism>
<dbReference type="Pfam" id="PF00889">
    <property type="entry name" value="EF_TS"/>
    <property type="match status" value="1"/>
</dbReference>
<comment type="caution">
    <text evidence="11">The sequence shown here is derived from an EMBL/GenBank/DDBJ whole genome shotgun (WGS) entry which is preliminary data.</text>
</comment>
<evidence type="ECO:0000256" key="4">
    <source>
        <dbReference type="ARBA" id="ARBA00022917"/>
    </source>
</evidence>
<dbReference type="PROSITE" id="PS01127">
    <property type="entry name" value="EF_TS_2"/>
    <property type="match status" value="1"/>
</dbReference>
<keyword evidence="4 6" id="KW-0648">Protein biosynthesis</keyword>
<dbReference type="GO" id="GO:0005737">
    <property type="term" value="C:cytoplasm"/>
    <property type="evidence" value="ECO:0007669"/>
    <property type="project" value="UniProtKB-SubCell"/>
</dbReference>
<dbReference type="SUPFAM" id="SSF46934">
    <property type="entry name" value="UBA-like"/>
    <property type="match status" value="1"/>
</dbReference>
<evidence type="ECO:0000256" key="6">
    <source>
        <dbReference type="HAMAP-Rule" id="MF_00050"/>
    </source>
</evidence>
<dbReference type="PROSITE" id="PS01126">
    <property type="entry name" value="EF_TS_1"/>
    <property type="match status" value="1"/>
</dbReference>
<feature type="domain" description="Translation elongation factor EFTs/EF1B dimerisation" evidence="9">
    <location>
        <begin position="70"/>
        <end position="276"/>
    </location>
</feature>
<name>A0A3E3EDK8_9FIRM</name>